<dbReference type="EMBL" id="MU971388">
    <property type="protein sequence ID" value="KAK9236418.1"/>
    <property type="molecule type" value="Genomic_DNA"/>
</dbReference>
<evidence type="ECO:0000313" key="2">
    <source>
        <dbReference type="Proteomes" id="UP001433508"/>
    </source>
</evidence>
<dbReference type="Proteomes" id="UP001433508">
    <property type="component" value="Unassembled WGS sequence"/>
</dbReference>
<name>A0ACC3SXQ1_LIPKO</name>
<keyword evidence="2" id="KW-1185">Reference proteome</keyword>
<protein>
    <submittedName>
        <fullName evidence="1">Uncharacterized protein</fullName>
    </submittedName>
</protein>
<proteinExistence type="predicted"/>
<organism evidence="1 2">
    <name type="scientific">Lipomyces kononenkoae</name>
    <name type="common">Yeast</name>
    <dbReference type="NCBI Taxonomy" id="34357"/>
    <lineage>
        <taxon>Eukaryota</taxon>
        <taxon>Fungi</taxon>
        <taxon>Dikarya</taxon>
        <taxon>Ascomycota</taxon>
        <taxon>Saccharomycotina</taxon>
        <taxon>Lipomycetes</taxon>
        <taxon>Lipomycetales</taxon>
        <taxon>Lipomycetaceae</taxon>
        <taxon>Lipomyces</taxon>
    </lineage>
</organism>
<accession>A0ACC3SXQ1</accession>
<gene>
    <name evidence="1" type="ORF">V1525DRAFT_407013</name>
</gene>
<sequence>MAVVEASSSRPCPHNASLVRPQLAVWLSYAPTFTCVLSLLRLPVQCLPLYCSPPSVVCLLYLIQPLLSALCDRISRRNMSSSTGSRSILRKFMSRTSGSVPLDVPAWHSSPPRKSPATTLLARGFDPDCQENAARMIRFYSSNLEANLDWVASNPRNEIQEEHLHRDLSLELLQQQSHNESARANGTFSWMPSVPNHRLRRAVSTLKRRNSAISSSRSNGGNGTGFFSSMYEDESDHSRIGASEDERDFEESDVEAILPAEEVTDWTDIIIGNDLER</sequence>
<evidence type="ECO:0000313" key="1">
    <source>
        <dbReference type="EMBL" id="KAK9236418.1"/>
    </source>
</evidence>
<reference evidence="2" key="1">
    <citation type="journal article" date="2024" name="Front. Bioeng. Biotechnol.">
        <title>Genome-scale model development and genomic sequencing of the oleaginous clade Lipomyces.</title>
        <authorList>
            <person name="Czajka J.J."/>
            <person name="Han Y."/>
            <person name="Kim J."/>
            <person name="Mondo S.J."/>
            <person name="Hofstad B.A."/>
            <person name="Robles A."/>
            <person name="Haridas S."/>
            <person name="Riley R."/>
            <person name="LaButti K."/>
            <person name="Pangilinan J."/>
            <person name="Andreopoulos W."/>
            <person name="Lipzen A."/>
            <person name="Yan J."/>
            <person name="Wang M."/>
            <person name="Ng V."/>
            <person name="Grigoriev I.V."/>
            <person name="Spatafora J.W."/>
            <person name="Magnuson J.K."/>
            <person name="Baker S.E."/>
            <person name="Pomraning K.R."/>
        </authorList>
    </citation>
    <scope>NUCLEOTIDE SEQUENCE [LARGE SCALE GENOMIC DNA]</scope>
    <source>
        <strain evidence="2">CBS 7786</strain>
    </source>
</reference>
<comment type="caution">
    <text evidence="1">The sequence shown here is derived from an EMBL/GenBank/DDBJ whole genome shotgun (WGS) entry which is preliminary data.</text>
</comment>